<dbReference type="AlphaFoldDB" id="A0A3M6U8V8"/>
<reference evidence="1 2" key="1">
    <citation type="journal article" date="2018" name="Sci. Rep.">
        <title>Comparative analysis of the Pocillopora damicornis genome highlights role of immune system in coral evolution.</title>
        <authorList>
            <person name="Cunning R."/>
            <person name="Bay R.A."/>
            <person name="Gillette P."/>
            <person name="Baker A.C."/>
            <person name="Traylor-Knowles N."/>
        </authorList>
    </citation>
    <scope>NUCLEOTIDE SEQUENCE [LARGE SCALE GENOMIC DNA]</scope>
    <source>
        <strain evidence="1">RSMAS</strain>
        <tissue evidence="1">Whole animal</tissue>
    </source>
</reference>
<name>A0A3M6U8V8_POCDA</name>
<evidence type="ECO:0000313" key="1">
    <source>
        <dbReference type="EMBL" id="RMX50077.1"/>
    </source>
</evidence>
<sequence>MAKFRAAEDVVSDNAVRICDKIQVVYKEMAHDGAKCNVAKWNLISRIQFKHNFLDASMMIVKGPACAYRDMKHAGSLESMKDA</sequence>
<evidence type="ECO:0000313" key="2">
    <source>
        <dbReference type="Proteomes" id="UP000275408"/>
    </source>
</evidence>
<proteinExistence type="predicted"/>
<organism evidence="1 2">
    <name type="scientific">Pocillopora damicornis</name>
    <name type="common">Cauliflower coral</name>
    <name type="synonym">Millepora damicornis</name>
    <dbReference type="NCBI Taxonomy" id="46731"/>
    <lineage>
        <taxon>Eukaryota</taxon>
        <taxon>Metazoa</taxon>
        <taxon>Cnidaria</taxon>
        <taxon>Anthozoa</taxon>
        <taxon>Hexacorallia</taxon>
        <taxon>Scleractinia</taxon>
        <taxon>Astrocoeniina</taxon>
        <taxon>Pocilloporidae</taxon>
        <taxon>Pocillopora</taxon>
    </lineage>
</organism>
<keyword evidence="2" id="KW-1185">Reference proteome</keyword>
<comment type="caution">
    <text evidence="1">The sequence shown here is derived from an EMBL/GenBank/DDBJ whole genome shotgun (WGS) entry which is preliminary data.</text>
</comment>
<gene>
    <name evidence="1" type="ORF">pdam_00002874</name>
</gene>
<dbReference type="EMBL" id="RCHS01002011">
    <property type="protein sequence ID" value="RMX50077.1"/>
    <property type="molecule type" value="Genomic_DNA"/>
</dbReference>
<accession>A0A3M6U8V8</accession>
<protein>
    <submittedName>
        <fullName evidence="1">Uncharacterized protein</fullName>
    </submittedName>
</protein>
<dbReference type="Proteomes" id="UP000275408">
    <property type="component" value="Unassembled WGS sequence"/>
</dbReference>